<organism evidence="3 4">
    <name type="scientific">Spirodela intermedia</name>
    <name type="common">Intermediate duckweed</name>
    <dbReference type="NCBI Taxonomy" id="51605"/>
    <lineage>
        <taxon>Eukaryota</taxon>
        <taxon>Viridiplantae</taxon>
        <taxon>Streptophyta</taxon>
        <taxon>Embryophyta</taxon>
        <taxon>Tracheophyta</taxon>
        <taxon>Spermatophyta</taxon>
        <taxon>Magnoliopsida</taxon>
        <taxon>Liliopsida</taxon>
        <taxon>Araceae</taxon>
        <taxon>Lemnoideae</taxon>
        <taxon>Spirodela</taxon>
    </lineage>
</organism>
<feature type="region of interest" description="Disordered" evidence="2">
    <location>
        <begin position="1"/>
        <end position="21"/>
    </location>
</feature>
<dbReference type="Gene3D" id="2.40.160.200">
    <property type="entry name" value="LURP1-related"/>
    <property type="match status" value="1"/>
</dbReference>
<evidence type="ECO:0000256" key="1">
    <source>
        <dbReference type="ARBA" id="ARBA00005437"/>
    </source>
</evidence>
<keyword evidence="4" id="KW-1185">Reference proteome</keyword>
<dbReference type="EMBL" id="LR746264">
    <property type="protein sequence ID" value="CAA7389187.1"/>
    <property type="molecule type" value="Genomic_DNA"/>
</dbReference>
<gene>
    <name evidence="3" type="ORF">SI8410_01001270</name>
</gene>
<proteinExistence type="inferred from homology"/>
<dbReference type="AlphaFoldDB" id="A0A7I8JZA1"/>
<dbReference type="InterPro" id="IPR038595">
    <property type="entry name" value="LOR_sf"/>
</dbReference>
<dbReference type="Pfam" id="PF04525">
    <property type="entry name" value="LOR"/>
    <property type="match status" value="1"/>
</dbReference>
<comment type="similarity">
    <text evidence="1">Belongs to the LOR family.</text>
</comment>
<dbReference type="Proteomes" id="UP000663760">
    <property type="component" value="Chromosome 1"/>
</dbReference>
<accession>A0A7I8JZA1</accession>
<evidence type="ECO:0000313" key="3">
    <source>
        <dbReference type="EMBL" id="CAA7389187.1"/>
    </source>
</evidence>
<name>A0A7I8JZA1_SPIIN</name>
<dbReference type="InterPro" id="IPR025659">
    <property type="entry name" value="Tubby-like_C"/>
</dbReference>
<dbReference type="PANTHER" id="PTHR31087:SF131">
    <property type="entry name" value="TRANSLATION INITIATION FACTOR 2B FAMILY PROTEIN, PUTATIVE, EXPRESSED-RELATED"/>
    <property type="match status" value="1"/>
</dbReference>
<reference evidence="3" key="1">
    <citation type="submission" date="2020-02" db="EMBL/GenBank/DDBJ databases">
        <authorList>
            <person name="Scholz U."/>
            <person name="Mascher M."/>
            <person name="Fiebig A."/>
        </authorList>
    </citation>
    <scope>NUCLEOTIDE SEQUENCE</scope>
</reference>
<protein>
    <submittedName>
        <fullName evidence="3">Uncharacterized protein</fullName>
    </submittedName>
</protein>
<dbReference type="SUPFAM" id="SSF54518">
    <property type="entry name" value="Tubby C-terminal domain-like"/>
    <property type="match status" value="1"/>
</dbReference>
<evidence type="ECO:0000256" key="2">
    <source>
        <dbReference type="SAM" id="MobiDB-lite"/>
    </source>
</evidence>
<sequence length="197" mass="21480">MPKVHPNAISSGVPSPPDRSGGEAVALTVWRKSLLFNCDGFTVFDSCGDLVYRVDNYTSGSKGEIVLMDATGVPLLAVRRKKLCLGDHWLVYEGEETTNPLFSAKKHVQLLQHKALAQVTQRNAAGGRGGSYDIEGSYSQRCCAVYDENRQMMAEIKRKEAVKGVALGVDVFRLVVQPGFDPAVAMAMVILLEQMFG</sequence>
<dbReference type="OrthoDB" id="748129at2759"/>
<dbReference type="InterPro" id="IPR007612">
    <property type="entry name" value="LOR"/>
</dbReference>
<dbReference type="PANTHER" id="PTHR31087">
    <property type="match status" value="1"/>
</dbReference>
<evidence type="ECO:0000313" key="4">
    <source>
        <dbReference type="Proteomes" id="UP000663760"/>
    </source>
</evidence>